<keyword evidence="3" id="KW-0753">Steroid metabolism</keyword>
<dbReference type="Gene3D" id="3.40.50.720">
    <property type="entry name" value="NAD(P)-binding Rossmann-like Domain"/>
    <property type="match status" value="1"/>
</dbReference>
<dbReference type="FunFam" id="3.40.50.720:FF:000173">
    <property type="entry name" value="3-oxoacyl-[acyl-carrier protein] reductase"/>
    <property type="match status" value="1"/>
</dbReference>
<reference evidence="5 6" key="1">
    <citation type="submission" date="2018-05" db="EMBL/GenBank/DDBJ databases">
        <title>Genomic Encyclopedia of Type Strains, Phase IV (KMG-IV): sequencing the most valuable type-strain genomes for metagenomic binning, comparative biology and taxonomic classification.</title>
        <authorList>
            <person name="Goeker M."/>
        </authorList>
    </citation>
    <scope>NUCLEOTIDE SEQUENCE [LARGE SCALE GENOMIC DNA]</scope>
    <source>
        <strain evidence="5 6">DSM 28816</strain>
    </source>
</reference>
<dbReference type="GO" id="GO:0008202">
    <property type="term" value="P:steroid metabolic process"/>
    <property type="evidence" value="ECO:0007669"/>
    <property type="project" value="UniProtKB-KW"/>
</dbReference>
<protein>
    <submittedName>
        <fullName evidence="5">3-oxoacyl-[acyl-carrier protein] reductase</fullName>
    </submittedName>
</protein>
<dbReference type="Pfam" id="PF00106">
    <property type="entry name" value="adh_short"/>
    <property type="match status" value="1"/>
</dbReference>
<dbReference type="NCBIfam" id="NF047420">
    <property type="entry name" value="EF_P_mod_YmfI"/>
    <property type="match status" value="1"/>
</dbReference>
<dbReference type="PRINTS" id="PR00080">
    <property type="entry name" value="SDRFAMILY"/>
</dbReference>
<dbReference type="AlphaFoldDB" id="A0A318ENX4"/>
<dbReference type="RefSeq" id="WP_110291728.1">
    <property type="nucleotide sequence ID" value="NZ_QICS01000012.1"/>
</dbReference>
<evidence type="ECO:0000313" key="6">
    <source>
        <dbReference type="Proteomes" id="UP000247523"/>
    </source>
</evidence>
<dbReference type="CDD" id="cd05233">
    <property type="entry name" value="SDR_c"/>
    <property type="match status" value="1"/>
</dbReference>
<gene>
    <name evidence="5" type="ORF">C8E03_11273</name>
</gene>
<dbReference type="InterPro" id="IPR002347">
    <property type="entry name" value="SDR_fam"/>
</dbReference>
<dbReference type="InterPro" id="IPR050259">
    <property type="entry name" value="SDR"/>
</dbReference>
<evidence type="ECO:0000256" key="1">
    <source>
        <dbReference type="ARBA" id="ARBA00006484"/>
    </source>
</evidence>
<accession>A0A318ENX4</accession>
<comment type="similarity">
    <text evidence="1 4">Belongs to the short-chain dehydrogenases/reductases (SDR) family.</text>
</comment>
<dbReference type="Proteomes" id="UP000247523">
    <property type="component" value="Unassembled WGS sequence"/>
</dbReference>
<dbReference type="PANTHER" id="PTHR42879:SF2">
    <property type="entry name" value="3-OXOACYL-[ACYL-CARRIER-PROTEIN] REDUCTASE FABG"/>
    <property type="match status" value="1"/>
</dbReference>
<dbReference type="PRINTS" id="PR00081">
    <property type="entry name" value="GDHRDH"/>
</dbReference>
<dbReference type="GO" id="GO:0016491">
    <property type="term" value="F:oxidoreductase activity"/>
    <property type="evidence" value="ECO:0007669"/>
    <property type="project" value="UniProtKB-KW"/>
</dbReference>
<keyword evidence="2" id="KW-0560">Oxidoreductase</keyword>
<organism evidence="5 6">
    <name type="scientific">Lachnotalea glycerini</name>
    <dbReference type="NCBI Taxonomy" id="1763509"/>
    <lineage>
        <taxon>Bacteria</taxon>
        <taxon>Bacillati</taxon>
        <taxon>Bacillota</taxon>
        <taxon>Clostridia</taxon>
        <taxon>Lachnospirales</taxon>
        <taxon>Lachnospiraceae</taxon>
        <taxon>Lachnotalea</taxon>
    </lineage>
</organism>
<keyword evidence="3" id="KW-0443">Lipid metabolism</keyword>
<dbReference type="InterPro" id="IPR036291">
    <property type="entry name" value="NAD(P)-bd_dom_sf"/>
</dbReference>
<dbReference type="EMBL" id="QICS01000012">
    <property type="protein sequence ID" value="PXV86694.1"/>
    <property type="molecule type" value="Genomic_DNA"/>
</dbReference>
<evidence type="ECO:0000256" key="3">
    <source>
        <dbReference type="ARBA" id="ARBA00023221"/>
    </source>
</evidence>
<evidence type="ECO:0000256" key="4">
    <source>
        <dbReference type="RuleBase" id="RU000363"/>
    </source>
</evidence>
<sequence length="245" mass="26891">MEKKTVLITGASKGIGYDTTIKFAKEGFKNIIITGNKSIEKLETLKHNLEEIYHCNCMSFIGDLGKYENVELLFDKITTRYKGIDILVNNAGISHLGLLSEMTIEDWNHIISTNLSSVFHCSKLAIPYMVHQKSGKIINISSVWGICGASYEVAYSASKGGVNAFTKALAKELAPSNIQVNAIACGVIDTQMNQFLDEAERASLIEEIPSNRIGSPDEVADLVYDLAKGHQYLTGQVIKLDGGWI</sequence>
<dbReference type="InterPro" id="IPR020904">
    <property type="entry name" value="Sc_DH/Rdtase_CS"/>
</dbReference>
<dbReference type="PANTHER" id="PTHR42879">
    <property type="entry name" value="3-OXOACYL-(ACYL-CARRIER-PROTEIN) REDUCTASE"/>
    <property type="match status" value="1"/>
</dbReference>
<dbReference type="PROSITE" id="PS00061">
    <property type="entry name" value="ADH_SHORT"/>
    <property type="match status" value="1"/>
</dbReference>
<evidence type="ECO:0000313" key="5">
    <source>
        <dbReference type="EMBL" id="PXV86694.1"/>
    </source>
</evidence>
<evidence type="ECO:0000256" key="2">
    <source>
        <dbReference type="ARBA" id="ARBA00023002"/>
    </source>
</evidence>
<proteinExistence type="inferred from homology"/>
<dbReference type="SUPFAM" id="SSF51735">
    <property type="entry name" value="NAD(P)-binding Rossmann-fold domains"/>
    <property type="match status" value="1"/>
</dbReference>
<dbReference type="GO" id="GO:0032787">
    <property type="term" value="P:monocarboxylic acid metabolic process"/>
    <property type="evidence" value="ECO:0007669"/>
    <property type="project" value="UniProtKB-ARBA"/>
</dbReference>
<comment type="caution">
    <text evidence="5">The sequence shown here is derived from an EMBL/GenBank/DDBJ whole genome shotgun (WGS) entry which is preliminary data.</text>
</comment>
<name>A0A318ENX4_9FIRM</name>